<name>A0ABU7BIF1_9TELE</name>
<dbReference type="Proteomes" id="UP001345963">
    <property type="component" value="Unassembled WGS sequence"/>
</dbReference>
<evidence type="ECO:0000256" key="1">
    <source>
        <dbReference type="SAM" id="Phobius"/>
    </source>
</evidence>
<keyword evidence="1" id="KW-0812">Transmembrane</keyword>
<evidence type="ECO:0000313" key="2">
    <source>
        <dbReference type="EMBL" id="MED6249358.1"/>
    </source>
</evidence>
<keyword evidence="1" id="KW-1133">Transmembrane helix</keyword>
<keyword evidence="3" id="KW-1185">Reference proteome</keyword>
<keyword evidence="1" id="KW-0472">Membrane</keyword>
<gene>
    <name evidence="2" type="ORF">ATANTOWER_012926</name>
</gene>
<protein>
    <submittedName>
        <fullName evidence="2">Uncharacterized protein</fullName>
    </submittedName>
</protein>
<evidence type="ECO:0000313" key="3">
    <source>
        <dbReference type="Proteomes" id="UP001345963"/>
    </source>
</evidence>
<accession>A0ABU7BIF1</accession>
<proteinExistence type="predicted"/>
<dbReference type="EMBL" id="JAHUTI010051903">
    <property type="protein sequence ID" value="MED6249358.1"/>
    <property type="molecule type" value="Genomic_DNA"/>
</dbReference>
<sequence length="112" mass="12763">MDFAYGDLVPSFPRMNQLTSISLTLYYWVYSCWLFPGYDLRSHLYKTCPPSTAPLVPSHNPPNTVIDQGTKYLCKTRLYSSTLFPPARLPLLLAVCQQQTTLPTLSRPCLFL</sequence>
<feature type="transmembrane region" description="Helical" evidence="1">
    <location>
        <begin position="20"/>
        <end position="38"/>
    </location>
</feature>
<organism evidence="2 3">
    <name type="scientific">Ataeniobius toweri</name>
    <dbReference type="NCBI Taxonomy" id="208326"/>
    <lineage>
        <taxon>Eukaryota</taxon>
        <taxon>Metazoa</taxon>
        <taxon>Chordata</taxon>
        <taxon>Craniata</taxon>
        <taxon>Vertebrata</taxon>
        <taxon>Euteleostomi</taxon>
        <taxon>Actinopterygii</taxon>
        <taxon>Neopterygii</taxon>
        <taxon>Teleostei</taxon>
        <taxon>Neoteleostei</taxon>
        <taxon>Acanthomorphata</taxon>
        <taxon>Ovalentaria</taxon>
        <taxon>Atherinomorphae</taxon>
        <taxon>Cyprinodontiformes</taxon>
        <taxon>Goodeidae</taxon>
        <taxon>Ataeniobius</taxon>
    </lineage>
</organism>
<comment type="caution">
    <text evidence="2">The sequence shown here is derived from an EMBL/GenBank/DDBJ whole genome shotgun (WGS) entry which is preliminary data.</text>
</comment>
<reference evidence="2 3" key="1">
    <citation type="submission" date="2021-07" db="EMBL/GenBank/DDBJ databases">
        <authorList>
            <person name="Palmer J.M."/>
        </authorList>
    </citation>
    <scope>NUCLEOTIDE SEQUENCE [LARGE SCALE GENOMIC DNA]</scope>
    <source>
        <strain evidence="2 3">AT_MEX2019</strain>
        <tissue evidence="2">Muscle</tissue>
    </source>
</reference>